<name>A0ABU7ETB4_9TELE</name>
<evidence type="ECO:0000313" key="3">
    <source>
        <dbReference type="Proteomes" id="UP001352852"/>
    </source>
</evidence>
<evidence type="ECO:0000313" key="2">
    <source>
        <dbReference type="EMBL" id="MED6290276.1"/>
    </source>
</evidence>
<feature type="signal peptide" evidence="1">
    <location>
        <begin position="1"/>
        <end position="22"/>
    </location>
</feature>
<organism evidence="2 3">
    <name type="scientific">Characodon lateralis</name>
    <dbReference type="NCBI Taxonomy" id="208331"/>
    <lineage>
        <taxon>Eukaryota</taxon>
        <taxon>Metazoa</taxon>
        <taxon>Chordata</taxon>
        <taxon>Craniata</taxon>
        <taxon>Vertebrata</taxon>
        <taxon>Euteleostomi</taxon>
        <taxon>Actinopterygii</taxon>
        <taxon>Neopterygii</taxon>
        <taxon>Teleostei</taxon>
        <taxon>Neoteleostei</taxon>
        <taxon>Acanthomorphata</taxon>
        <taxon>Ovalentaria</taxon>
        <taxon>Atherinomorphae</taxon>
        <taxon>Cyprinodontiformes</taxon>
        <taxon>Goodeidae</taxon>
        <taxon>Characodon</taxon>
    </lineage>
</organism>
<protein>
    <submittedName>
        <fullName evidence="2">Uncharacterized protein</fullName>
    </submittedName>
</protein>
<sequence length="105" mass="11727">MLTFDTVIISSILVLLDEVIISIQPRNIQVYVQTMPEWKDFSNYLRGATATTQESGGLGCSSSSVISKLSEVHHSTKRRIIQNIIPEVEMPPSPSQCRTMQCSEK</sequence>
<keyword evidence="3" id="KW-1185">Reference proteome</keyword>
<reference evidence="2 3" key="1">
    <citation type="submission" date="2021-06" db="EMBL/GenBank/DDBJ databases">
        <authorList>
            <person name="Palmer J.M."/>
        </authorList>
    </citation>
    <scope>NUCLEOTIDE SEQUENCE [LARGE SCALE GENOMIC DNA]</scope>
    <source>
        <strain evidence="2 3">CL_MEX2019</strain>
        <tissue evidence="2">Muscle</tissue>
    </source>
</reference>
<proteinExistence type="predicted"/>
<keyword evidence="1" id="KW-0732">Signal</keyword>
<evidence type="ECO:0000256" key="1">
    <source>
        <dbReference type="SAM" id="SignalP"/>
    </source>
</evidence>
<feature type="chain" id="PRO_5046394510" evidence="1">
    <location>
        <begin position="23"/>
        <end position="105"/>
    </location>
</feature>
<comment type="caution">
    <text evidence="2">The sequence shown here is derived from an EMBL/GenBank/DDBJ whole genome shotgun (WGS) entry which is preliminary data.</text>
</comment>
<dbReference type="Proteomes" id="UP001352852">
    <property type="component" value="Unassembled WGS sequence"/>
</dbReference>
<gene>
    <name evidence="2" type="ORF">CHARACLAT_011484</name>
</gene>
<accession>A0ABU7ETB4</accession>
<dbReference type="EMBL" id="JAHUTJ010066344">
    <property type="protein sequence ID" value="MED6290276.1"/>
    <property type="molecule type" value="Genomic_DNA"/>
</dbReference>